<sequence length="136" mass="15347">MKRTLPKFKIMAVLACLAYPGFAVPVLASDFFPLDLWEEMTDWQLHTRVTHEADIEAYRQAMTLIRGADVGHTTFPFDVAAELIAMGDSHRHESREYPASDGSTHRNRTSPYWLPEEFSTDGVFGLTACAKRNPSD</sequence>
<evidence type="ECO:0000313" key="2">
    <source>
        <dbReference type="Proteomes" id="UP000427906"/>
    </source>
</evidence>
<evidence type="ECO:0000313" key="1">
    <source>
        <dbReference type="EMBL" id="BBO71598.1"/>
    </source>
</evidence>
<name>A0A5K7YSI0_9BACT</name>
<reference evidence="1 2" key="1">
    <citation type="submission" date="2019-11" db="EMBL/GenBank/DDBJ databases">
        <title>Comparative genomics of hydrocarbon-degrading Desulfosarcina strains.</title>
        <authorList>
            <person name="Watanabe M."/>
            <person name="Kojima H."/>
            <person name="Fukui M."/>
        </authorList>
    </citation>
    <scope>NUCLEOTIDE SEQUENCE [LARGE SCALE GENOMIC DNA]</scope>
    <source>
        <strain evidence="1 2">PL12</strain>
    </source>
</reference>
<dbReference type="KEGG" id="dalk:DSCA_55280"/>
<organism evidence="1 2">
    <name type="scientific">Desulfosarcina alkanivorans</name>
    <dbReference type="NCBI Taxonomy" id="571177"/>
    <lineage>
        <taxon>Bacteria</taxon>
        <taxon>Pseudomonadati</taxon>
        <taxon>Thermodesulfobacteriota</taxon>
        <taxon>Desulfobacteria</taxon>
        <taxon>Desulfobacterales</taxon>
        <taxon>Desulfosarcinaceae</taxon>
        <taxon>Desulfosarcina</taxon>
    </lineage>
</organism>
<gene>
    <name evidence="1" type="ORF">DSCA_55280</name>
</gene>
<dbReference type="EMBL" id="AP021874">
    <property type="protein sequence ID" value="BBO71598.1"/>
    <property type="molecule type" value="Genomic_DNA"/>
</dbReference>
<dbReference type="AlphaFoldDB" id="A0A5K7YSI0"/>
<accession>A0A5K7YSI0</accession>
<keyword evidence="2" id="KW-1185">Reference proteome</keyword>
<proteinExistence type="predicted"/>
<dbReference type="Proteomes" id="UP000427906">
    <property type="component" value="Chromosome"/>
</dbReference>
<dbReference type="RefSeq" id="WP_155319410.1">
    <property type="nucleotide sequence ID" value="NZ_AP021874.1"/>
</dbReference>
<protein>
    <submittedName>
        <fullName evidence="1">Uncharacterized protein</fullName>
    </submittedName>
</protein>